<evidence type="ECO:0000313" key="3">
    <source>
        <dbReference type="EMBL" id="CAI9296443.1"/>
    </source>
</evidence>
<evidence type="ECO:0000256" key="1">
    <source>
        <dbReference type="SAM" id="MobiDB-lite"/>
    </source>
</evidence>
<reference evidence="3" key="1">
    <citation type="submission" date="2023-04" db="EMBL/GenBank/DDBJ databases">
        <authorList>
            <person name="Vijverberg K."/>
            <person name="Xiong W."/>
            <person name="Schranz E."/>
        </authorList>
    </citation>
    <scope>NUCLEOTIDE SEQUENCE</scope>
</reference>
<proteinExistence type="predicted"/>
<organism evidence="3 4">
    <name type="scientific">Lactuca saligna</name>
    <name type="common">Willowleaf lettuce</name>
    <dbReference type="NCBI Taxonomy" id="75948"/>
    <lineage>
        <taxon>Eukaryota</taxon>
        <taxon>Viridiplantae</taxon>
        <taxon>Streptophyta</taxon>
        <taxon>Embryophyta</taxon>
        <taxon>Tracheophyta</taxon>
        <taxon>Spermatophyta</taxon>
        <taxon>Magnoliopsida</taxon>
        <taxon>eudicotyledons</taxon>
        <taxon>Gunneridae</taxon>
        <taxon>Pentapetalae</taxon>
        <taxon>asterids</taxon>
        <taxon>campanulids</taxon>
        <taxon>Asterales</taxon>
        <taxon>Asteraceae</taxon>
        <taxon>Cichorioideae</taxon>
        <taxon>Cichorieae</taxon>
        <taxon>Lactucinae</taxon>
        <taxon>Lactuca</taxon>
    </lineage>
</organism>
<gene>
    <name evidence="3" type="ORF">LSALG_LOCUS35310</name>
</gene>
<feature type="compositionally biased region" description="Low complexity" evidence="1">
    <location>
        <begin position="58"/>
        <end position="71"/>
    </location>
</feature>
<keyword evidence="2" id="KW-0472">Membrane</keyword>
<dbReference type="EMBL" id="OX465084">
    <property type="protein sequence ID" value="CAI9296443.1"/>
    <property type="molecule type" value="Genomic_DNA"/>
</dbReference>
<sequence length="143" mass="16716">MYVPNNQLIYVVENPIELMLSFYIRYVSWTLTHEGSPIRQHSPSIVASPRRRKKYKSETSSTESATNVSSSQQTEVERTYMYSDTSTRSVKKMKMSTKALVKRLLGIVYIAIWSGLLMERWSANVRWTIYPQELNLQPRKSFL</sequence>
<feature type="compositionally biased region" description="Polar residues" evidence="1">
    <location>
        <begin position="36"/>
        <end position="45"/>
    </location>
</feature>
<protein>
    <submittedName>
        <fullName evidence="3">Uncharacterized protein</fullName>
    </submittedName>
</protein>
<accession>A0AA36EHE4</accession>
<evidence type="ECO:0000256" key="2">
    <source>
        <dbReference type="SAM" id="Phobius"/>
    </source>
</evidence>
<evidence type="ECO:0000313" key="4">
    <source>
        <dbReference type="Proteomes" id="UP001177003"/>
    </source>
</evidence>
<keyword evidence="4" id="KW-1185">Reference proteome</keyword>
<keyword evidence="2" id="KW-0812">Transmembrane</keyword>
<keyword evidence="2" id="KW-1133">Transmembrane helix</keyword>
<dbReference type="Proteomes" id="UP001177003">
    <property type="component" value="Chromosome 8"/>
</dbReference>
<dbReference type="AlphaFoldDB" id="A0AA36EHE4"/>
<feature type="region of interest" description="Disordered" evidence="1">
    <location>
        <begin position="36"/>
        <end position="77"/>
    </location>
</feature>
<feature type="transmembrane region" description="Helical" evidence="2">
    <location>
        <begin position="100"/>
        <end position="118"/>
    </location>
</feature>
<name>A0AA36EHE4_LACSI</name>